<gene>
    <name evidence="3" type="ORF">HU760_008350</name>
</gene>
<reference evidence="3 4" key="1">
    <citation type="journal article" date="2020" name="Microorganisms">
        <title>Reliable Identification of Environmental Pseudomonas Isolates Using the rpoD Gene.</title>
        <authorList>
            <consortium name="The Broad Institute Genome Sequencing Platform"/>
            <person name="Girard L."/>
            <person name="Lood C."/>
            <person name="Rokni-Zadeh H."/>
            <person name="van Noort V."/>
            <person name="Lavigne R."/>
            <person name="De Mot R."/>
        </authorList>
    </citation>
    <scope>NUCLEOTIDE SEQUENCE [LARGE SCALE GENOMIC DNA]</scope>
    <source>
        <strain evidence="3 4">RD9SR1</strain>
    </source>
</reference>
<feature type="domain" description="BIG2" evidence="2">
    <location>
        <begin position="349"/>
        <end position="389"/>
    </location>
</feature>
<dbReference type="SUPFAM" id="SSF49373">
    <property type="entry name" value="Invasin/intimin cell-adhesion fragments"/>
    <property type="match status" value="1"/>
</dbReference>
<evidence type="ECO:0000256" key="1">
    <source>
        <dbReference type="SAM" id="SignalP"/>
    </source>
</evidence>
<dbReference type="RefSeq" id="WP_186680091.1">
    <property type="nucleotide sequence ID" value="NZ_JABWRZ020000001.1"/>
</dbReference>
<dbReference type="Gene3D" id="2.60.40.1080">
    <property type="match status" value="1"/>
</dbReference>
<dbReference type="InterPro" id="IPR008964">
    <property type="entry name" value="Invasin/intimin_cell_adhesion"/>
</dbReference>
<evidence type="ECO:0000259" key="2">
    <source>
        <dbReference type="Pfam" id="PF02368"/>
    </source>
</evidence>
<sequence>MTTPTVGWAVALALLLSACSSQTQPPVPIPAPPGPQLTVVDGPATAEALTKRYSDTAQDCGSASRPAFLCNGVILRTTTYSPRYDAWNPSPTAVELGAVSFSYLRQDSKFARMPWGGENGMVLYPIFASPPDKIDINVLCSYPIDGWTDNRVGNRCGQYGSNPTSVSCELQGITSATQWTTLYTQQGGDNSKICAFNVRDSQNHLAGPAFYQSLLAKSSGNPSDKRFTEHNELVHGLWEQNIPAQLPIQAFFYTSPAGLKDAWQDRLTFRHKANIDLPLIKITLPTNTAEQARFDYIAADNIDPPLGLDATAVALAGKTYLIPDHPGVAPVYTPGSNAVERHASGGKMPYTYASSNPGVAAVDPYGLVTAKGNGTAQISVTDATGQTRAYTVNVSNVLKVYKFPRSNWNNASSAVAAQGARLPSEQEAHELKAAFGGRWPFAHAYHWTTKECGLGKHMALELHNASTVGMCASFITSYEVVGLKQ</sequence>
<keyword evidence="1" id="KW-0732">Signal</keyword>
<comment type="caution">
    <text evidence="3">The sequence shown here is derived from an EMBL/GenBank/DDBJ whole genome shotgun (WGS) entry which is preliminary data.</text>
</comment>
<dbReference type="InterPro" id="IPR003343">
    <property type="entry name" value="Big_2"/>
</dbReference>
<proteinExistence type="predicted"/>
<dbReference type="EMBL" id="JABWRZ020000001">
    <property type="protein sequence ID" value="MBV4490606.1"/>
    <property type="molecule type" value="Genomic_DNA"/>
</dbReference>
<name>A0ABS6Q8V2_9PSED</name>
<accession>A0ABS6Q8V2</accession>
<evidence type="ECO:0000313" key="4">
    <source>
        <dbReference type="Proteomes" id="UP000609530"/>
    </source>
</evidence>
<dbReference type="Proteomes" id="UP000609530">
    <property type="component" value="Unassembled WGS sequence"/>
</dbReference>
<organism evidence="3 4">
    <name type="scientific">Pseudomonas oryzicola</name>
    <dbReference type="NCBI Taxonomy" id="485876"/>
    <lineage>
        <taxon>Bacteria</taxon>
        <taxon>Pseudomonadati</taxon>
        <taxon>Pseudomonadota</taxon>
        <taxon>Gammaproteobacteria</taxon>
        <taxon>Pseudomonadales</taxon>
        <taxon>Pseudomonadaceae</taxon>
        <taxon>Pseudomonas</taxon>
    </lineage>
</organism>
<evidence type="ECO:0000313" key="3">
    <source>
        <dbReference type="EMBL" id="MBV4490606.1"/>
    </source>
</evidence>
<protein>
    <submittedName>
        <fullName evidence="3">Ig-like domain-containing protein</fullName>
    </submittedName>
</protein>
<feature type="chain" id="PRO_5047448635" evidence="1">
    <location>
        <begin position="24"/>
        <end position="485"/>
    </location>
</feature>
<feature type="signal peptide" evidence="1">
    <location>
        <begin position="1"/>
        <end position="23"/>
    </location>
</feature>
<keyword evidence="4" id="KW-1185">Reference proteome</keyword>
<dbReference type="Pfam" id="PF02368">
    <property type="entry name" value="Big_2"/>
    <property type="match status" value="1"/>
</dbReference>